<keyword evidence="3" id="KW-1185">Reference proteome</keyword>
<evidence type="ECO:0000313" key="3">
    <source>
        <dbReference type="Proteomes" id="UP001597076"/>
    </source>
</evidence>
<keyword evidence="1" id="KW-1133">Transmembrane helix</keyword>
<dbReference type="Proteomes" id="UP001597076">
    <property type="component" value="Unassembled WGS sequence"/>
</dbReference>
<gene>
    <name evidence="2" type="ORF">ACFR99_06990</name>
</gene>
<dbReference type="RefSeq" id="WP_390285711.1">
    <property type="nucleotide sequence ID" value="NZ_JBHUDI010000004.1"/>
</dbReference>
<dbReference type="AlphaFoldDB" id="A0ABD6BF12"/>
<evidence type="ECO:0008006" key="4">
    <source>
        <dbReference type="Google" id="ProtNLM"/>
    </source>
</evidence>
<feature type="transmembrane region" description="Helical" evidence="1">
    <location>
        <begin position="124"/>
        <end position="149"/>
    </location>
</feature>
<keyword evidence="1" id="KW-0472">Membrane</keyword>
<sequence length="151" mass="15974">MTPSTRSSGTLDRLVERTRRITTWLASSAADPAGGRLRPTGSGGLLVVLASVAVSLAAAPALGDSVRIRWSIGTYYGPEHAPTPLVLAAFPIFIAVTYVGFWALRISLERIGAFDATGDLVRPVYELCALATLLMLVFVQVAFVAANLWGA</sequence>
<feature type="transmembrane region" description="Helical" evidence="1">
    <location>
        <begin position="44"/>
        <end position="63"/>
    </location>
</feature>
<name>A0ABD6BF12_9EURY</name>
<feature type="transmembrane region" description="Helical" evidence="1">
    <location>
        <begin position="83"/>
        <end position="104"/>
    </location>
</feature>
<organism evidence="2 3">
    <name type="scientific">Haloarchaeobius amylolyticus</name>
    <dbReference type="NCBI Taxonomy" id="1198296"/>
    <lineage>
        <taxon>Archaea</taxon>
        <taxon>Methanobacteriati</taxon>
        <taxon>Methanobacteriota</taxon>
        <taxon>Stenosarchaea group</taxon>
        <taxon>Halobacteria</taxon>
        <taxon>Halobacteriales</taxon>
        <taxon>Halorubellaceae</taxon>
        <taxon>Haloarchaeobius</taxon>
    </lineage>
</organism>
<reference evidence="2 3" key="1">
    <citation type="journal article" date="2019" name="Int. J. Syst. Evol. Microbiol.">
        <title>The Global Catalogue of Microorganisms (GCM) 10K type strain sequencing project: providing services to taxonomists for standard genome sequencing and annotation.</title>
        <authorList>
            <consortium name="The Broad Institute Genomics Platform"/>
            <consortium name="The Broad Institute Genome Sequencing Center for Infectious Disease"/>
            <person name="Wu L."/>
            <person name="Ma J."/>
        </authorList>
    </citation>
    <scope>NUCLEOTIDE SEQUENCE [LARGE SCALE GENOMIC DNA]</scope>
    <source>
        <strain evidence="2 3">CGMCC 1.12230</strain>
    </source>
</reference>
<accession>A0ABD6BF12</accession>
<keyword evidence="1" id="KW-0812">Transmembrane</keyword>
<comment type="caution">
    <text evidence="2">The sequence shown here is derived from an EMBL/GenBank/DDBJ whole genome shotgun (WGS) entry which is preliminary data.</text>
</comment>
<dbReference type="EMBL" id="JBHUDI010000004">
    <property type="protein sequence ID" value="MFD1563288.1"/>
    <property type="molecule type" value="Genomic_DNA"/>
</dbReference>
<evidence type="ECO:0000256" key="1">
    <source>
        <dbReference type="SAM" id="Phobius"/>
    </source>
</evidence>
<evidence type="ECO:0000313" key="2">
    <source>
        <dbReference type="EMBL" id="MFD1563288.1"/>
    </source>
</evidence>
<proteinExistence type="predicted"/>
<protein>
    <recommendedName>
        <fullName evidence="4">Yip1 domain-containing protein</fullName>
    </recommendedName>
</protein>